<reference evidence="2" key="2">
    <citation type="submission" date="2021-08" db="EMBL/GenBank/DDBJ databases">
        <authorList>
            <person name="Eriksson T."/>
        </authorList>
    </citation>
    <scope>NUCLEOTIDE SEQUENCE</scope>
    <source>
        <strain evidence="2">Stoneville</strain>
        <tissue evidence="2">Whole head</tissue>
    </source>
</reference>
<feature type="chain" id="PRO_5035151210" evidence="1">
    <location>
        <begin position="21"/>
        <end position="90"/>
    </location>
</feature>
<evidence type="ECO:0000313" key="3">
    <source>
        <dbReference type="Proteomes" id="UP000719412"/>
    </source>
</evidence>
<dbReference type="Proteomes" id="UP000719412">
    <property type="component" value="Unassembled WGS sequence"/>
</dbReference>
<protein>
    <submittedName>
        <fullName evidence="2">Uncharacterized protein</fullName>
    </submittedName>
</protein>
<reference evidence="2" key="1">
    <citation type="journal article" date="2020" name="J Insects Food Feed">
        <title>The yellow mealworm (Tenebrio molitor) genome: a resource for the emerging insects as food and feed industry.</title>
        <authorList>
            <person name="Eriksson T."/>
            <person name="Andere A."/>
            <person name="Kelstrup H."/>
            <person name="Emery V."/>
            <person name="Picard C."/>
        </authorList>
    </citation>
    <scope>NUCLEOTIDE SEQUENCE</scope>
    <source>
        <strain evidence="2">Stoneville</strain>
        <tissue evidence="2">Whole head</tissue>
    </source>
</reference>
<gene>
    <name evidence="2" type="ORF">GEV33_002557</name>
</gene>
<sequence>MKLNITVLLIGAFVVGLAHAGVSIECRWITPKHDGPQMTTARLSQDWLQMATLKLDGPQMTTPRLSQERLQIAKPTLKLDGPQMTTPRLS</sequence>
<organism evidence="2 3">
    <name type="scientific">Tenebrio molitor</name>
    <name type="common">Yellow mealworm beetle</name>
    <dbReference type="NCBI Taxonomy" id="7067"/>
    <lineage>
        <taxon>Eukaryota</taxon>
        <taxon>Metazoa</taxon>
        <taxon>Ecdysozoa</taxon>
        <taxon>Arthropoda</taxon>
        <taxon>Hexapoda</taxon>
        <taxon>Insecta</taxon>
        <taxon>Pterygota</taxon>
        <taxon>Neoptera</taxon>
        <taxon>Endopterygota</taxon>
        <taxon>Coleoptera</taxon>
        <taxon>Polyphaga</taxon>
        <taxon>Cucujiformia</taxon>
        <taxon>Tenebrionidae</taxon>
        <taxon>Tenebrio</taxon>
    </lineage>
</organism>
<comment type="caution">
    <text evidence="2">The sequence shown here is derived from an EMBL/GenBank/DDBJ whole genome shotgun (WGS) entry which is preliminary data.</text>
</comment>
<evidence type="ECO:0000256" key="1">
    <source>
        <dbReference type="SAM" id="SignalP"/>
    </source>
</evidence>
<feature type="signal peptide" evidence="1">
    <location>
        <begin position="1"/>
        <end position="20"/>
    </location>
</feature>
<keyword evidence="1" id="KW-0732">Signal</keyword>
<dbReference type="EMBL" id="JABDTM020012569">
    <property type="protein sequence ID" value="KAH0820234.1"/>
    <property type="molecule type" value="Genomic_DNA"/>
</dbReference>
<proteinExistence type="predicted"/>
<name>A0A8J6HT82_TENMO</name>
<evidence type="ECO:0000313" key="2">
    <source>
        <dbReference type="EMBL" id="KAH0820234.1"/>
    </source>
</evidence>
<dbReference type="AlphaFoldDB" id="A0A8J6HT82"/>
<keyword evidence="3" id="KW-1185">Reference proteome</keyword>
<accession>A0A8J6HT82</accession>